<dbReference type="Pfam" id="PF07690">
    <property type="entry name" value="MFS_1"/>
    <property type="match status" value="1"/>
</dbReference>
<evidence type="ECO:0000256" key="5">
    <source>
        <dbReference type="ARBA" id="ARBA00023136"/>
    </source>
</evidence>
<feature type="transmembrane region" description="Helical" evidence="6">
    <location>
        <begin position="363"/>
        <end position="384"/>
    </location>
</feature>
<keyword evidence="4 6" id="KW-1133">Transmembrane helix</keyword>
<comment type="subcellular location">
    <subcellularLocation>
        <location evidence="1">Endomembrane system</location>
        <topology evidence="1">Multi-pass membrane protein</topology>
    </subcellularLocation>
</comment>
<name>A0A8H7BSF1_9FUNG</name>
<evidence type="ECO:0000256" key="6">
    <source>
        <dbReference type="SAM" id="Phobius"/>
    </source>
</evidence>
<keyword evidence="9" id="KW-1185">Reference proteome</keyword>
<dbReference type="PANTHER" id="PTHR23501:SF191">
    <property type="entry name" value="VACUOLAR BASIC AMINO ACID TRANSPORTER 4"/>
    <property type="match status" value="1"/>
</dbReference>
<reference evidence="8" key="1">
    <citation type="submission" date="2020-01" db="EMBL/GenBank/DDBJ databases">
        <title>Genome Sequencing of Three Apophysomyces-Like Fungal Strains Confirms a Novel Fungal Genus in the Mucoromycota with divergent Burkholderia-like Endosymbiotic Bacteria.</title>
        <authorList>
            <person name="Stajich J.E."/>
            <person name="Macias A.M."/>
            <person name="Carter-House D."/>
            <person name="Lovett B."/>
            <person name="Kasson L.R."/>
            <person name="Berry K."/>
            <person name="Grigoriev I."/>
            <person name="Chang Y."/>
            <person name="Spatafora J."/>
            <person name="Kasson M.T."/>
        </authorList>
    </citation>
    <scope>NUCLEOTIDE SEQUENCE</scope>
    <source>
        <strain evidence="8">NRRL A-21654</strain>
    </source>
</reference>
<evidence type="ECO:0000256" key="2">
    <source>
        <dbReference type="ARBA" id="ARBA00022448"/>
    </source>
</evidence>
<feature type="transmembrane region" description="Helical" evidence="6">
    <location>
        <begin position="261"/>
        <end position="279"/>
    </location>
</feature>
<dbReference type="Gene3D" id="1.20.1250.20">
    <property type="entry name" value="MFS general substrate transporter like domains"/>
    <property type="match status" value="1"/>
</dbReference>
<evidence type="ECO:0000259" key="7">
    <source>
        <dbReference type="PROSITE" id="PS50850"/>
    </source>
</evidence>
<dbReference type="OrthoDB" id="10021397at2759"/>
<comment type="caution">
    <text evidence="8">The sequence shown here is derived from an EMBL/GenBank/DDBJ whole genome shotgun (WGS) entry which is preliminary data.</text>
</comment>
<feature type="transmembrane region" description="Helical" evidence="6">
    <location>
        <begin position="300"/>
        <end position="324"/>
    </location>
</feature>
<dbReference type="GO" id="GO:0000329">
    <property type="term" value="C:fungal-type vacuole membrane"/>
    <property type="evidence" value="ECO:0007669"/>
    <property type="project" value="TreeGrafter"/>
</dbReference>
<accession>A0A8H7BSF1</accession>
<dbReference type="PROSITE" id="PS50850">
    <property type="entry name" value="MFS"/>
    <property type="match status" value="1"/>
</dbReference>
<feature type="transmembrane region" description="Helical" evidence="6">
    <location>
        <begin position="231"/>
        <end position="249"/>
    </location>
</feature>
<dbReference type="InterPro" id="IPR011701">
    <property type="entry name" value="MFS"/>
</dbReference>
<dbReference type="GO" id="GO:0015174">
    <property type="term" value="F:basic amino acid transmembrane transporter activity"/>
    <property type="evidence" value="ECO:0007669"/>
    <property type="project" value="TreeGrafter"/>
</dbReference>
<evidence type="ECO:0000313" key="8">
    <source>
        <dbReference type="EMBL" id="KAF7729145.1"/>
    </source>
</evidence>
<sequence length="533" mass="57796">MVSESHERDETSPLLGVRDGSIISYLSDNDDRVTIRTSNPPSIKSNNGEYVEEDLVAKRLNGASMLTLCLGLYIGVSLAALDSSIVATIYAQIGTEFKKSNEIIWIATSYVLSYTALQPLCLWSLVAARAIAGIGGGGINTVTSVIVSDLVPLRERGKFQGFGNIAYGLGSVIGAPLGGLITDTVGWRYCFYINLPLLLVTLYAAVCLLTNYNLEEQPQETLREKLKKIDYLGALTIILGVISFLLATSLGGNLRPWSDPLVVTCLTVSGVLAVTFCIIEKNFAANPLMPWHIISSRSPLACSLTNFWAMMCSTSMVYIIPLYFQGLLGYSPTQGGLYYLPKVIAVSFGSVLSGLYMSRTGEYLTITIMATCGSFLSMIGFATWSTTTPFAFIIACLLLDGFSMGVILTTTLIAMLSCVGQQEMATITSMSYLFRSAGSVIGISSTSAIFQAVVKNVLTERITGPDAAKYIEIARKSMTEIRVLLPPEVLQIVLDTYQIALRYTFLSCVAIASLAVVSSLFIQRFELHTKVRK</sequence>
<proteinExistence type="predicted"/>
<dbReference type="GO" id="GO:0012505">
    <property type="term" value="C:endomembrane system"/>
    <property type="evidence" value="ECO:0007669"/>
    <property type="project" value="UniProtKB-SubCell"/>
</dbReference>
<feature type="transmembrane region" description="Helical" evidence="6">
    <location>
        <begin position="131"/>
        <end position="153"/>
    </location>
</feature>
<dbReference type="EMBL" id="JABAYA010000028">
    <property type="protein sequence ID" value="KAF7729145.1"/>
    <property type="molecule type" value="Genomic_DNA"/>
</dbReference>
<keyword evidence="5 6" id="KW-0472">Membrane</keyword>
<dbReference type="Proteomes" id="UP000605846">
    <property type="component" value="Unassembled WGS sequence"/>
</dbReference>
<protein>
    <recommendedName>
        <fullName evidence="7">Major facilitator superfamily (MFS) profile domain-containing protein</fullName>
    </recommendedName>
</protein>
<gene>
    <name evidence="8" type="ORF">EC973_004913</name>
</gene>
<feature type="transmembrane region" description="Helical" evidence="6">
    <location>
        <begin position="503"/>
        <end position="522"/>
    </location>
</feature>
<feature type="transmembrane region" description="Helical" evidence="6">
    <location>
        <begin position="191"/>
        <end position="210"/>
    </location>
</feature>
<feature type="transmembrane region" description="Helical" evidence="6">
    <location>
        <begin position="432"/>
        <end position="454"/>
    </location>
</feature>
<dbReference type="InterPro" id="IPR020846">
    <property type="entry name" value="MFS_dom"/>
</dbReference>
<feature type="transmembrane region" description="Helical" evidence="6">
    <location>
        <begin position="165"/>
        <end position="185"/>
    </location>
</feature>
<dbReference type="InterPro" id="IPR036259">
    <property type="entry name" value="MFS_trans_sf"/>
</dbReference>
<keyword evidence="2" id="KW-0813">Transport</keyword>
<dbReference type="PANTHER" id="PTHR23501">
    <property type="entry name" value="MAJOR FACILITATOR SUPERFAMILY"/>
    <property type="match status" value="1"/>
</dbReference>
<dbReference type="SUPFAM" id="SSF103473">
    <property type="entry name" value="MFS general substrate transporter"/>
    <property type="match status" value="1"/>
</dbReference>
<dbReference type="AlphaFoldDB" id="A0A8H7BSF1"/>
<organism evidence="8 9">
    <name type="scientific">Apophysomyces ossiformis</name>
    <dbReference type="NCBI Taxonomy" id="679940"/>
    <lineage>
        <taxon>Eukaryota</taxon>
        <taxon>Fungi</taxon>
        <taxon>Fungi incertae sedis</taxon>
        <taxon>Mucoromycota</taxon>
        <taxon>Mucoromycotina</taxon>
        <taxon>Mucoromycetes</taxon>
        <taxon>Mucorales</taxon>
        <taxon>Mucorineae</taxon>
        <taxon>Mucoraceae</taxon>
        <taxon>Apophysomyces</taxon>
    </lineage>
</organism>
<feature type="transmembrane region" description="Helical" evidence="6">
    <location>
        <begin position="65"/>
        <end position="91"/>
    </location>
</feature>
<feature type="transmembrane region" description="Helical" evidence="6">
    <location>
        <begin position="390"/>
        <end position="420"/>
    </location>
</feature>
<feature type="domain" description="Major facilitator superfamily (MFS) profile" evidence="7">
    <location>
        <begin position="1"/>
        <end position="527"/>
    </location>
</feature>
<keyword evidence="3 6" id="KW-0812">Transmembrane</keyword>
<dbReference type="GO" id="GO:0005886">
    <property type="term" value="C:plasma membrane"/>
    <property type="evidence" value="ECO:0007669"/>
    <property type="project" value="TreeGrafter"/>
</dbReference>
<evidence type="ECO:0000313" key="9">
    <source>
        <dbReference type="Proteomes" id="UP000605846"/>
    </source>
</evidence>
<feature type="transmembrane region" description="Helical" evidence="6">
    <location>
        <begin position="336"/>
        <end position="356"/>
    </location>
</feature>
<evidence type="ECO:0000256" key="1">
    <source>
        <dbReference type="ARBA" id="ARBA00004127"/>
    </source>
</evidence>
<evidence type="ECO:0000256" key="3">
    <source>
        <dbReference type="ARBA" id="ARBA00022692"/>
    </source>
</evidence>
<evidence type="ECO:0000256" key="4">
    <source>
        <dbReference type="ARBA" id="ARBA00022989"/>
    </source>
</evidence>